<evidence type="ECO:0008006" key="3">
    <source>
        <dbReference type="Google" id="ProtNLM"/>
    </source>
</evidence>
<reference evidence="1 2" key="1">
    <citation type="journal article" date="2014" name="Genome Announc.">
        <title>Draft Genome Sequences of a Phylogenetically Diverse Suite of Pseudomonas syringae Strains from Multiple Source Populations.</title>
        <authorList>
            <person name="Baltrus D.A."/>
            <person name="Yourstone S."/>
            <person name="Lind A."/>
            <person name="Guilbaud C."/>
            <person name="Sands D.C."/>
            <person name="Jones C.D."/>
            <person name="Morris C.E."/>
            <person name="Dangl J.L."/>
        </authorList>
    </citation>
    <scope>NUCLEOTIDE SEQUENCE [LARGE SCALE GENOMIC DNA]</scope>
    <source>
        <strain evidence="1 2">CC1524</strain>
    </source>
</reference>
<evidence type="ECO:0000313" key="1">
    <source>
        <dbReference type="EMBL" id="QHF03352.1"/>
    </source>
</evidence>
<accession>A0ABX6HCN8</accession>
<evidence type="ECO:0000313" key="2">
    <source>
        <dbReference type="Proteomes" id="UP000464644"/>
    </source>
</evidence>
<proteinExistence type="predicted"/>
<organism evidence="1 2">
    <name type="scientific">Pseudomonas asturiensis</name>
    <dbReference type="NCBI Taxonomy" id="1190415"/>
    <lineage>
        <taxon>Bacteria</taxon>
        <taxon>Pseudomonadati</taxon>
        <taxon>Pseudomonadota</taxon>
        <taxon>Gammaproteobacteria</taxon>
        <taxon>Pseudomonadales</taxon>
        <taxon>Pseudomonadaceae</taxon>
        <taxon>Pseudomonas</taxon>
    </lineage>
</organism>
<sequence>MLANLETLNSFDEADFRKRFANVGFPETIETHHVTDLGYAVIEFDEIPALPEGGRLEPGELRREGERVIQAWKVIPPTEKELAGMFERAIQALLNDSAVARGYDSISTAISYAEEPEVERFQKDGIAFRKWRSLVWAYAYEQLAAVTSGDRAQPTVAEFIAELPKLELPA</sequence>
<dbReference type="RefSeq" id="WP_024685879.1">
    <property type="nucleotide sequence ID" value="NZ_CP047265.1"/>
</dbReference>
<protein>
    <recommendedName>
        <fullName evidence="3">Tail assembly chaperone</fullName>
    </recommendedName>
</protein>
<keyword evidence="2" id="KW-1185">Reference proteome</keyword>
<dbReference type="Proteomes" id="UP000464644">
    <property type="component" value="Chromosome"/>
</dbReference>
<name>A0ABX6HCN8_9PSED</name>
<gene>
    <name evidence="1" type="ORF">N015_13410</name>
</gene>
<dbReference type="EMBL" id="CP047265">
    <property type="protein sequence ID" value="QHF03352.1"/>
    <property type="molecule type" value="Genomic_DNA"/>
</dbReference>